<reference evidence="2 3" key="1">
    <citation type="submission" date="2015-07" db="EMBL/GenBank/DDBJ databases">
        <title>The genome of Melipona quadrifasciata.</title>
        <authorList>
            <person name="Pan H."/>
            <person name="Kapheim K."/>
        </authorList>
    </citation>
    <scope>NUCLEOTIDE SEQUENCE [LARGE SCALE GENOMIC DNA]</scope>
    <source>
        <strain evidence="2">0111107301</strain>
        <tissue evidence="2">Whole body</tissue>
    </source>
</reference>
<accession>A0A0M9A4N4</accession>
<feature type="compositionally biased region" description="Basic and acidic residues" evidence="1">
    <location>
        <begin position="10"/>
        <end position="21"/>
    </location>
</feature>
<evidence type="ECO:0000256" key="1">
    <source>
        <dbReference type="SAM" id="MobiDB-lite"/>
    </source>
</evidence>
<sequence length="64" mass="7418">MVLGGLRGGNRKEEAGVLRRKEGGKRRREVEREVEEEGVDGIKKVGTPNRERMKRNKMKKGWRV</sequence>
<feature type="region of interest" description="Disordered" evidence="1">
    <location>
        <begin position="1"/>
        <end position="64"/>
    </location>
</feature>
<feature type="compositionally biased region" description="Basic residues" evidence="1">
    <location>
        <begin position="52"/>
        <end position="64"/>
    </location>
</feature>
<name>A0A0M9A4N4_9HYME</name>
<organism evidence="2 3">
    <name type="scientific">Melipona quadrifasciata</name>
    <dbReference type="NCBI Taxonomy" id="166423"/>
    <lineage>
        <taxon>Eukaryota</taxon>
        <taxon>Metazoa</taxon>
        <taxon>Ecdysozoa</taxon>
        <taxon>Arthropoda</taxon>
        <taxon>Hexapoda</taxon>
        <taxon>Insecta</taxon>
        <taxon>Pterygota</taxon>
        <taxon>Neoptera</taxon>
        <taxon>Endopterygota</taxon>
        <taxon>Hymenoptera</taxon>
        <taxon>Apocrita</taxon>
        <taxon>Aculeata</taxon>
        <taxon>Apoidea</taxon>
        <taxon>Anthophila</taxon>
        <taxon>Apidae</taxon>
        <taxon>Melipona</taxon>
    </lineage>
</organism>
<protein>
    <submittedName>
        <fullName evidence="2">Uncharacterized protein</fullName>
    </submittedName>
</protein>
<evidence type="ECO:0000313" key="3">
    <source>
        <dbReference type="Proteomes" id="UP000053105"/>
    </source>
</evidence>
<evidence type="ECO:0000313" key="2">
    <source>
        <dbReference type="EMBL" id="KOX75863.1"/>
    </source>
</evidence>
<gene>
    <name evidence="2" type="ORF">WN51_13347</name>
</gene>
<dbReference type="Proteomes" id="UP000053105">
    <property type="component" value="Unassembled WGS sequence"/>
</dbReference>
<proteinExistence type="predicted"/>
<keyword evidence="3" id="KW-1185">Reference proteome</keyword>
<dbReference type="AlphaFoldDB" id="A0A0M9A4N4"/>
<dbReference type="EMBL" id="KQ435757">
    <property type="protein sequence ID" value="KOX75863.1"/>
    <property type="molecule type" value="Genomic_DNA"/>
</dbReference>